<dbReference type="PANTHER" id="PTHR28036">
    <property type="entry name" value="DASH COMPLEX SUBUNIT DAD2"/>
    <property type="match status" value="1"/>
</dbReference>
<dbReference type="AlphaFoldDB" id="A0A427XPZ1"/>
<dbReference type="PANTHER" id="PTHR28036:SF1">
    <property type="entry name" value="DASH COMPLEX SUBUNIT DAD2"/>
    <property type="match status" value="1"/>
</dbReference>
<keyword evidence="7" id="KW-0963">Cytoplasm</keyword>
<evidence type="ECO:0000256" key="18">
    <source>
        <dbReference type="SAM" id="MobiDB-lite"/>
    </source>
</evidence>
<dbReference type="GO" id="GO:1990023">
    <property type="term" value="C:mitotic spindle midzone"/>
    <property type="evidence" value="ECO:0007669"/>
    <property type="project" value="TreeGrafter"/>
</dbReference>
<dbReference type="InterPro" id="IPR013963">
    <property type="entry name" value="DASH_Dad2"/>
</dbReference>
<keyword evidence="15" id="KW-0131">Cell cycle</keyword>
<keyword evidence="16" id="KW-0137">Centromere</keyword>
<proteinExistence type="inferred from homology"/>
<evidence type="ECO:0000256" key="8">
    <source>
        <dbReference type="ARBA" id="ARBA00022618"/>
    </source>
</evidence>
<feature type="compositionally biased region" description="Low complexity" evidence="18">
    <location>
        <begin position="112"/>
        <end position="123"/>
    </location>
</feature>
<evidence type="ECO:0000313" key="19">
    <source>
        <dbReference type="EMBL" id="RSH80912.1"/>
    </source>
</evidence>
<evidence type="ECO:0000256" key="1">
    <source>
        <dbReference type="ARBA" id="ARBA00004123"/>
    </source>
</evidence>
<evidence type="ECO:0000256" key="2">
    <source>
        <dbReference type="ARBA" id="ARBA00004186"/>
    </source>
</evidence>
<dbReference type="GO" id="GO:0000278">
    <property type="term" value="P:mitotic cell cycle"/>
    <property type="evidence" value="ECO:0007669"/>
    <property type="project" value="InterPro"/>
</dbReference>
<evidence type="ECO:0000256" key="12">
    <source>
        <dbReference type="ARBA" id="ARBA00022838"/>
    </source>
</evidence>
<dbReference type="EMBL" id="RSCE01000007">
    <property type="protein sequence ID" value="RSH80912.1"/>
    <property type="molecule type" value="Genomic_DNA"/>
</dbReference>
<dbReference type="GO" id="GO:0044732">
    <property type="term" value="C:mitotic spindle pole body"/>
    <property type="evidence" value="ECO:0007669"/>
    <property type="project" value="TreeGrafter"/>
</dbReference>
<keyword evidence="14" id="KW-0539">Nucleus</keyword>
<dbReference type="GO" id="GO:0005874">
    <property type="term" value="C:microtubule"/>
    <property type="evidence" value="ECO:0007669"/>
    <property type="project" value="UniProtKB-KW"/>
</dbReference>
<keyword evidence="13" id="KW-0206">Cytoskeleton</keyword>
<evidence type="ECO:0000256" key="6">
    <source>
        <dbReference type="ARBA" id="ARBA00022454"/>
    </source>
</evidence>
<dbReference type="GeneID" id="39592883"/>
<keyword evidence="9" id="KW-0493">Microtubule</keyword>
<dbReference type="Pfam" id="PF08654">
    <property type="entry name" value="DASH_Dad2"/>
    <property type="match status" value="1"/>
</dbReference>
<comment type="caution">
    <text evidence="19">The sequence shown here is derived from an EMBL/GenBank/DDBJ whole genome shotgun (WGS) entry which is preliminary data.</text>
</comment>
<dbReference type="GO" id="GO:0042729">
    <property type="term" value="C:DASH complex"/>
    <property type="evidence" value="ECO:0007669"/>
    <property type="project" value="InterPro"/>
</dbReference>
<evidence type="ECO:0000256" key="11">
    <source>
        <dbReference type="ARBA" id="ARBA00022829"/>
    </source>
</evidence>
<keyword evidence="8" id="KW-0132">Cell division</keyword>
<protein>
    <recommendedName>
        <fullName evidence="5">DASH complex subunit DAD2</fullName>
    </recommendedName>
    <alternativeName>
        <fullName evidence="17">Outer kinetochore protein DAD2</fullName>
    </alternativeName>
</protein>
<evidence type="ECO:0000256" key="7">
    <source>
        <dbReference type="ARBA" id="ARBA00022490"/>
    </source>
</evidence>
<evidence type="ECO:0000256" key="15">
    <source>
        <dbReference type="ARBA" id="ARBA00023306"/>
    </source>
</evidence>
<keyword evidence="10" id="KW-0498">Mitosis</keyword>
<evidence type="ECO:0000256" key="3">
    <source>
        <dbReference type="ARBA" id="ARBA00004629"/>
    </source>
</evidence>
<accession>A0A427XPZ1</accession>
<dbReference type="RefSeq" id="XP_028475631.1">
    <property type="nucleotide sequence ID" value="XM_028623657.1"/>
</dbReference>
<evidence type="ECO:0000256" key="10">
    <source>
        <dbReference type="ARBA" id="ARBA00022776"/>
    </source>
</evidence>
<keyword evidence="11" id="KW-0159">Chromosome partition</keyword>
<sequence>MSGKQSTSSTNTAALPRSLQLLLQKQQEYAALQALKEASGDLVGRVEKLSEMTNVMADGGEAVAKVLQNWAYVFSVLGSLDMTRGEEGEPVPQMIRLPHPEAEAAAAEEEAAAAAAAAAQGRQ</sequence>
<comment type="similarity">
    <text evidence="4">Belongs to the DASH complex DAD2 family.</text>
</comment>
<reference evidence="19 20" key="1">
    <citation type="submission" date="2018-11" db="EMBL/GenBank/DDBJ databases">
        <title>Genome sequence of Apiotrichum porosum DSM 27194.</title>
        <authorList>
            <person name="Aliyu H."/>
            <person name="Gorte O."/>
            <person name="Ochsenreither K."/>
        </authorList>
    </citation>
    <scope>NUCLEOTIDE SEQUENCE [LARGE SCALE GENOMIC DNA]</scope>
    <source>
        <strain evidence="19 20">DSM 27194</strain>
    </source>
</reference>
<evidence type="ECO:0000256" key="5">
    <source>
        <dbReference type="ARBA" id="ARBA00020260"/>
    </source>
</evidence>
<evidence type="ECO:0000313" key="20">
    <source>
        <dbReference type="Proteomes" id="UP000279236"/>
    </source>
</evidence>
<evidence type="ECO:0000256" key="16">
    <source>
        <dbReference type="ARBA" id="ARBA00023328"/>
    </source>
</evidence>
<organism evidence="19 20">
    <name type="scientific">Apiotrichum porosum</name>
    <dbReference type="NCBI Taxonomy" id="105984"/>
    <lineage>
        <taxon>Eukaryota</taxon>
        <taxon>Fungi</taxon>
        <taxon>Dikarya</taxon>
        <taxon>Basidiomycota</taxon>
        <taxon>Agaricomycotina</taxon>
        <taxon>Tremellomycetes</taxon>
        <taxon>Trichosporonales</taxon>
        <taxon>Trichosporonaceae</taxon>
        <taxon>Apiotrichum</taxon>
    </lineage>
</organism>
<evidence type="ECO:0000256" key="4">
    <source>
        <dbReference type="ARBA" id="ARBA00005501"/>
    </source>
</evidence>
<evidence type="ECO:0000256" key="13">
    <source>
        <dbReference type="ARBA" id="ARBA00023212"/>
    </source>
</evidence>
<keyword evidence="6" id="KW-0158">Chromosome</keyword>
<dbReference type="GO" id="GO:0008608">
    <property type="term" value="P:attachment of spindle microtubules to kinetochore"/>
    <property type="evidence" value="ECO:0007669"/>
    <property type="project" value="TreeGrafter"/>
</dbReference>
<feature type="region of interest" description="Disordered" evidence="18">
    <location>
        <begin position="102"/>
        <end position="123"/>
    </location>
</feature>
<dbReference type="OrthoDB" id="3230169at2759"/>
<keyword evidence="12" id="KW-0995">Kinetochore</keyword>
<evidence type="ECO:0000256" key="9">
    <source>
        <dbReference type="ARBA" id="ARBA00022701"/>
    </source>
</evidence>
<comment type="subcellular location">
    <subcellularLocation>
        <location evidence="3">Chromosome</location>
        <location evidence="3">Centromere</location>
        <location evidence="3">Kinetochore</location>
    </subcellularLocation>
    <subcellularLocation>
        <location evidence="2">Cytoplasm</location>
        <location evidence="2">Cytoskeleton</location>
        <location evidence="2">Spindle</location>
    </subcellularLocation>
    <subcellularLocation>
        <location evidence="1">Nucleus</location>
    </subcellularLocation>
</comment>
<dbReference type="Proteomes" id="UP000279236">
    <property type="component" value="Unassembled WGS sequence"/>
</dbReference>
<name>A0A427XPZ1_9TREE</name>
<keyword evidence="20" id="KW-1185">Reference proteome</keyword>
<evidence type="ECO:0000256" key="17">
    <source>
        <dbReference type="ARBA" id="ARBA00030568"/>
    </source>
</evidence>
<gene>
    <name evidence="19" type="ORF">EHS24_008340</name>
</gene>
<dbReference type="GO" id="GO:0051301">
    <property type="term" value="P:cell division"/>
    <property type="evidence" value="ECO:0007669"/>
    <property type="project" value="UniProtKB-KW"/>
</dbReference>
<evidence type="ECO:0000256" key="14">
    <source>
        <dbReference type="ARBA" id="ARBA00023242"/>
    </source>
</evidence>